<proteinExistence type="predicted"/>
<dbReference type="InterPro" id="IPR010982">
    <property type="entry name" value="Lambda_DNA-bd_dom_sf"/>
</dbReference>
<evidence type="ECO:0000313" key="3">
    <source>
        <dbReference type="Proteomes" id="UP001153678"/>
    </source>
</evidence>
<name>A0A9W4SVB9_9GLOM</name>
<protein>
    <submittedName>
        <fullName evidence="2">4130_t:CDS:1</fullName>
    </submittedName>
</protein>
<dbReference type="GO" id="GO:0003677">
    <property type="term" value="F:DNA binding"/>
    <property type="evidence" value="ECO:0007669"/>
    <property type="project" value="InterPro"/>
</dbReference>
<feature type="region of interest" description="Disordered" evidence="1">
    <location>
        <begin position="314"/>
        <end position="355"/>
    </location>
</feature>
<gene>
    <name evidence="2" type="ORF">FWILDA_LOCUS11680</name>
</gene>
<feature type="region of interest" description="Disordered" evidence="1">
    <location>
        <begin position="275"/>
        <end position="301"/>
    </location>
</feature>
<evidence type="ECO:0000256" key="1">
    <source>
        <dbReference type="SAM" id="MobiDB-lite"/>
    </source>
</evidence>
<dbReference type="EMBL" id="CAMKVN010003411">
    <property type="protein sequence ID" value="CAI2184644.1"/>
    <property type="molecule type" value="Genomic_DNA"/>
</dbReference>
<dbReference type="Proteomes" id="UP001153678">
    <property type="component" value="Unassembled WGS sequence"/>
</dbReference>
<dbReference type="AlphaFoldDB" id="A0A9W4SVB9"/>
<feature type="compositionally biased region" description="Polar residues" evidence="1">
    <location>
        <begin position="324"/>
        <end position="340"/>
    </location>
</feature>
<dbReference type="OrthoDB" id="2418036at2759"/>
<accession>A0A9W4SVB9</accession>
<organism evidence="2 3">
    <name type="scientific">Funneliformis geosporum</name>
    <dbReference type="NCBI Taxonomy" id="1117311"/>
    <lineage>
        <taxon>Eukaryota</taxon>
        <taxon>Fungi</taxon>
        <taxon>Fungi incertae sedis</taxon>
        <taxon>Mucoromycota</taxon>
        <taxon>Glomeromycotina</taxon>
        <taxon>Glomeromycetes</taxon>
        <taxon>Glomerales</taxon>
        <taxon>Glomeraceae</taxon>
        <taxon>Funneliformis</taxon>
    </lineage>
</organism>
<evidence type="ECO:0000313" key="2">
    <source>
        <dbReference type="EMBL" id="CAI2184644.1"/>
    </source>
</evidence>
<feature type="non-terminal residue" evidence="2">
    <location>
        <position position="1"/>
    </location>
</feature>
<sequence length="398" mass="45826">LPADATPLEKTKYNICQNILRYQRENHLSDKEIAKRINLTQAETEDILFCRIPYFTLDRLMTYASQIFEPLEVKVIQAKSKANIPHSNPRLSLKNGVKARKNLRHLKHGITRNIIKSVVKRLDGEDLKSRKRHEIEENMTHNAKTIEELFTNAASLRISQKQRGDDRYKRDAGLAHNLKEDCQTLARFFDDVTELKNAKVKLTTFNNQEEFENNKQSLLNKVNQALSGLQMKTGDDFRREVEALKVDIERVAYSEAKELQKLNQEERKLQKEIEENERKAREKKKQLKSSNLGDNFSPDKHINDFMQAIKDKLDNKPPRRKKQPTSPNNVNLPGGSTSPNTPNPLDPFKPNTSANQNFFQNNQQLIMIAGLAEIKNKLGETTEQIEATIAPLYTNLES</sequence>
<dbReference type="Gene3D" id="1.10.260.40">
    <property type="entry name" value="lambda repressor-like DNA-binding domains"/>
    <property type="match status" value="1"/>
</dbReference>
<comment type="caution">
    <text evidence="2">The sequence shown here is derived from an EMBL/GenBank/DDBJ whole genome shotgun (WGS) entry which is preliminary data.</text>
</comment>
<reference evidence="2" key="1">
    <citation type="submission" date="2022-08" db="EMBL/GenBank/DDBJ databases">
        <authorList>
            <person name="Kallberg Y."/>
            <person name="Tangrot J."/>
            <person name="Rosling A."/>
        </authorList>
    </citation>
    <scope>NUCLEOTIDE SEQUENCE</scope>
    <source>
        <strain evidence="2">Wild A</strain>
    </source>
</reference>
<keyword evidence="3" id="KW-1185">Reference proteome</keyword>